<evidence type="ECO:0000313" key="2">
    <source>
        <dbReference type="Proteomes" id="UP000016930"/>
    </source>
</evidence>
<dbReference type="AlphaFoldDB" id="M2QID0"/>
<keyword evidence="2" id="KW-1185">Reference proteome</keyword>
<sequence length="328" mass="37466">MFSQFDRLLQDSPHLGSCVKLFRSVPKTPAQRELFLVISGKLGNVEELAFLCPFRELPLAKSVSGIGPVKKLWFEIMAAWHLPTLAAYFDALPFVADLVFTISLYPEGYADSHEDLDIFSQALSKLRLKRLKTNGNACEILAPCLATRPPEAIQELRIEMADAHVEWRPVSCVMNTTRHSLKCLSITMTRQRWDEPTLPTLASIFNCPKLTHLILEANISNSKFIITLLPRIEAPQLQELHLEFGFANGGIRELSGLASLRDHLLDRCRTSRLREISIQIQAFVRPEEAWEKYKQAVVALFAPLHDHNNLQLELRYRDGFESAYYMYR</sequence>
<accession>M2QID0</accession>
<gene>
    <name evidence="1" type="ORF">CERSUDRAFT_119422</name>
</gene>
<proteinExistence type="predicted"/>
<dbReference type="EMBL" id="KB445815">
    <property type="protein sequence ID" value="EMD31850.1"/>
    <property type="molecule type" value="Genomic_DNA"/>
</dbReference>
<dbReference type="Gene3D" id="3.80.10.10">
    <property type="entry name" value="Ribonuclease Inhibitor"/>
    <property type="match status" value="1"/>
</dbReference>
<evidence type="ECO:0008006" key="3">
    <source>
        <dbReference type="Google" id="ProtNLM"/>
    </source>
</evidence>
<dbReference type="InterPro" id="IPR032675">
    <property type="entry name" value="LRR_dom_sf"/>
</dbReference>
<name>M2QID0_CERS8</name>
<reference evidence="1 2" key="1">
    <citation type="journal article" date="2012" name="Proc. Natl. Acad. Sci. U.S.A.">
        <title>Comparative genomics of Ceriporiopsis subvermispora and Phanerochaete chrysosporium provide insight into selective ligninolysis.</title>
        <authorList>
            <person name="Fernandez-Fueyo E."/>
            <person name="Ruiz-Duenas F.J."/>
            <person name="Ferreira P."/>
            <person name="Floudas D."/>
            <person name="Hibbett D.S."/>
            <person name="Canessa P."/>
            <person name="Larrondo L.F."/>
            <person name="James T.Y."/>
            <person name="Seelenfreund D."/>
            <person name="Lobos S."/>
            <person name="Polanco R."/>
            <person name="Tello M."/>
            <person name="Honda Y."/>
            <person name="Watanabe T."/>
            <person name="Watanabe T."/>
            <person name="Ryu J.S."/>
            <person name="Kubicek C.P."/>
            <person name="Schmoll M."/>
            <person name="Gaskell J."/>
            <person name="Hammel K.E."/>
            <person name="St John F.J."/>
            <person name="Vanden Wymelenberg A."/>
            <person name="Sabat G."/>
            <person name="Splinter BonDurant S."/>
            <person name="Syed K."/>
            <person name="Yadav J.S."/>
            <person name="Doddapaneni H."/>
            <person name="Subramanian V."/>
            <person name="Lavin J.L."/>
            <person name="Oguiza J.A."/>
            <person name="Perez G."/>
            <person name="Pisabarro A.G."/>
            <person name="Ramirez L."/>
            <person name="Santoyo F."/>
            <person name="Master E."/>
            <person name="Coutinho P.M."/>
            <person name="Henrissat B."/>
            <person name="Lombard V."/>
            <person name="Magnuson J.K."/>
            <person name="Kuees U."/>
            <person name="Hori C."/>
            <person name="Igarashi K."/>
            <person name="Samejima M."/>
            <person name="Held B.W."/>
            <person name="Barry K.W."/>
            <person name="LaButti K.M."/>
            <person name="Lapidus A."/>
            <person name="Lindquist E.A."/>
            <person name="Lucas S.M."/>
            <person name="Riley R."/>
            <person name="Salamov A.A."/>
            <person name="Hoffmeister D."/>
            <person name="Schwenk D."/>
            <person name="Hadar Y."/>
            <person name="Yarden O."/>
            <person name="de Vries R.P."/>
            <person name="Wiebenga A."/>
            <person name="Stenlid J."/>
            <person name="Eastwood D."/>
            <person name="Grigoriev I.V."/>
            <person name="Berka R.M."/>
            <person name="Blanchette R.A."/>
            <person name="Kersten P."/>
            <person name="Martinez A.T."/>
            <person name="Vicuna R."/>
            <person name="Cullen D."/>
        </authorList>
    </citation>
    <scope>NUCLEOTIDE SEQUENCE [LARGE SCALE GENOMIC DNA]</scope>
    <source>
        <strain evidence="1 2">B</strain>
    </source>
</reference>
<dbReference type="HOGENOM" id="CLU_855305_0_0_1"/>
<evidence type="ECO:0000313" key="1">
    <source>
        <dbReference type="EMBL" id="EMD31850.1"/>
    </source>
</evidence>
<dbReference type="SUPFAM" id="SSF52047">
    <property type="entry name" value="RNI-like"/>
    <property type="match status" value="1"/>
</dbReference>
<dbReference type="Proteomes" id="UP000016930">
    <property type="component" value="Unassembled WGS sequence"/>
</dbReference>
<protein>
    <recommendedName>
        <fullName evidence="3">F-box domain-containing protein</fullName>
    </recommendedName>
</protein>
<organism evidence="1 2">
    <name type="scientific">Ceriporiopsis subvermispora (strain B)</name>
    <name type="common">White-rot fungus</name>
    <name type="synonym">Gelatoporia subvermispora</name>
    <dbReference type="NCBI Taxonomy" id="914234"/>
    <lineage>
        <taxon>Eukaryota</taxon>
        <taxon>Fungi</taxon>
        <taxon>Dikarya</taxon>
        <taxon>Basidiomycota</taxon>
        <taxon>Agaricomycotina</taxon>
        <taxon>Agaricomycetes</taxon>
        <taxon>Polyporales</taxon>
        <taxon>Gelatoporiaceae</taxon>
        <taxon>Gelatoporia</taxon>
    </lineage>
</organism>